<feature type="region of interest" description="Disordered" evidence="2">
    <location>
        <begin position="1"/>
        <end position="28"/>
    </location>
</feature>
<dbReference type="SMART" id="SM01026">
    <property type="entry name" value="Beach"/>
    <property type="match status" value="1"/>
</dbReference>
<comment type="caution">
    <text evidence="4">The sequence shown here is derived from an EMBL/GenBank/DDBJ whole genome shotgun (WGS) entry which is preliminary data.</text>
</comment>
<organism evidence="4 5">
    <name type="scientific">Prorocentrum cordatum</name>
    <dbReference type="NCBI Taxonomy" id="2364126"/>
    <lineage>
        <taxon>Eukaryota</taxon>
        <taxon>Sar</taxon>
        <taxon>Alveolata</taxon>
        <taxon>Dinophyceae</taxon>
        <taxon>Prorocentrales</taxon>
        <taxon>Prorocentraceae</taxon>
        <taxon>Prorocentrum</taxon>
    </lineage>
</organism>
<feature type="region of interest" description="Disordered" evidence="2">
    <location>
        <begin position="247"/>
        <end position="287"/>
    </location>
</feature>
<dbReference type="PROSITE" id="PS50197">
    <property type="entry name" value="BEACH"/>
    <property type="match status" value="1"/>
</dbReference>
<dbReference type="Gene3D" id="1.10.1540.10">
    <property type="entry name" value="BEACH domain"/>
    <property type="match status" value="1"/>
</dbReference>
<evidence type="ECO:0000256" key="2">
    <source>
        <dbReference type="SAM" id="MobiDB-lite"/>
    </source>
</evidence>
<evidence type="ECO:0000313" key="5">
    <source>
        <dbReference type="Proteomes" id="UP001189429"/>
    </source>
</evidence>
<feature type="compositionally biased region" description="Pro residues" evidence="2">
    <location>
        <begin position="258"/>
        <end position="268"/>
    </location>
</feature>
<feature type="repeat" description="WD" evidence="1">
    <location>
        <begin position="405"/>
        <end position="436"/>
    </location>
</feature>
<dbReference type="InterPro" id="IPR036372">
    <property type="entry name" value="BEACH_dom_sf"/>
</dbReference>
<dbReference type="Gene3D" id="2.130.10.10">
    <property type="entry name" value="YVTN repeat-like/Quinoprotein amine dehydrogenase"/>
    <property type="match status" value="2"/>
</dbReference>
<feature type="compositionally biased region" description="Low complexity" evidence="2">
    <location>
        <begin position="18"/>
        <end position="27"/>
    </location>
</feature>
<dbReference type="PROSITE" id="PS50082">
    <property type="entry name" value="WD_REPEATS_2"/>
    <property type="match status" value="1"/>
</dbReference>
<gene>
    <name evidence="4" type="ORF">PCOR1329_LOCUS54586</name>
</gene>
<dbReference type="PROSITE" id="PS50294">
    <property type="entry name" value="WD_REPEATS_REGION"/>
    <property type="match status" value="1"/>
</dbReference>
<dbReference type="InterPro" id="IPR001680">
    <property type="entry name" value="WD40_rpt"/>
</dbReference>
<dbReference type="InterPro" id="IPR036322">
    <property type="entry name" value="WD40_repeat_dom_sf"/>
</dbReference>
<dbReference type="Pfam" id="PF02138">
    <property type="entry name" value="Beach"/>
    <property type="match status" value="1"/>
</dbReference>
<evidence type="ECO:0000256" key="1">
    <source>
        <dbReference type="PROSITE-ProRule" id="PRU00221"/>
    </source>
</evidence>
<accession>A0ABN9V4M4</accession>
<dbReference type="SMART" id="SM00320">
    <property type="entry name" value="WD40"/>
    <property type="match status" value="4"/>
</dbReference>
<dbReference type="InterPro" id="IPR015943">
    <property type="entry name" value="WD40/YVTN_repeat-like_dom_sf"/>
</dbReference>
<dbReference type="EMBL" id="CAUYUJ010016673">
    <property type="protein sequence ID" value="CAK0867715.1"/>
    <property type="molecule type" value="Genomic_DNA"/>
</dbReference>
<dbReference type="SUPFAM" id="SSF50978">
    <property type="entry name" value="WD40 repeat-like"/>
    <property type="match status" value="1"/>
</dbReference>
<dbReference type="PANTHER" id="PTHR13743:SF123">
    <property type="entry name" value="PROTEIN FAN"/>
    <property type="match status" value="1"/>
</dbReference>
<evidence type="ECO:0000313" key="4">
    <source>
        <dbReference type="EMBL" id="CAK0867715.1"/>
    </source>
</evidence>
<keyword evidence="5" id="KW-1185">Reference proteome</keyword>
<sequence length="637" mass="65260">MREAAGVLQGPNGCGPWRRTSSSSTARTTRRPLMSYIGSCAACPSGCCACTAGTSTPPRGCPRDCVQESWRAVNESTASLMELIPEFFVLPASWLENGLGIATGEGPLADVVLPQWASGITDFVCKMRAALESEWVSQHLPAWIDLIFGCKQAGEEAVKADNLFHPVCYTGSCARAQPPSVSEMPPHVLETQLQEFGRVPRQLFAEAHPPRLRSPRWEPTRLLEEPVQSEAWYAAVRHVAASAAEEATREPALAAAPPSAPGRAPPGAGPSAAGAAPQSAGAPAAGGAGARAAGAAAEPPVAVLRGLRARVAAPVAASGSITGVAACASAYAVGDDGCLRVSPVSCWSSPGDGGASAPGAGRSFRVSPMPLSALAVLERDLLAIGGHDNAVILYSASCGSARARCTAHADTVTCLAASWGRGVLVSGSRDQSVRTWAFTPSGLKNDATFDDVEQPVVCAAAADNLVLAGASDGQVIAWDLRSGRPALERELGGPAAACALHHSERFAVALDAAGELRLWDLRRGCESLRLSVAARAGRGSLASALCFLTDCGDWALVGGAGADGRPAVALWGIPDQRELRSWQLEDGGGCAQGGPEVRFLVPLADGVGGRLPEGGGLDGHFACASASGAVHVFGRGA</sequence>
<reference evidence="4" key="1">
    <citation type="submission" date="2023-10" db="EMBL/GenBank/DDBJ databases">
        <authorList>
            <person name="Chen Y."/>
            <person name="Shah S."/>
            <person name="Dougan E. K."/>
            <person name="Thang M."/>
            <person name="Chan C."/>
        </authorList>
    </citation>
    <scope>NUCLEOTIDE SEQUENCE [LARGE SCALE GENOMIC DNA]</scope>
</reference>
<feature type="domain" description="BEACH" evidence="3">
    <location>
        <begin position="1"/>
        <end position="211"/>
    </location>
</feature>
<feature type="compositionally biased region" description="Low complexity" evidence="2">
    <location>
        <begin position="247"/>
        <end position="257"/>
    </location>
</feature>
<dbReference type="SUPFAM" id="SSF81837">
    <property type="entry name" value="BEACH domain"/>
    <property type="match status" value="1"/>
</dbReference>
<dbReference type="Proteomes" id="UP001189429">
    <property type="component" value="Unassembled WGS sequence"/>
</dbReference>
<dbReference type="InterPro" id="IPR050865">
    <property type="entry name" value="BEACH_Domain"/>
</dbReference>
<evidence type="ECO:0000259" key="3">
    <source>
        <dbReference type="PROSITE" id="PS50197"/>
    </source>
</evidence>
<proteinExistence type="predicted"/>
<protein>
    <recommendedName>
        <fullName evidence="3">BEACH domain-containing protein</fullName>
    </recommendedName>
</protein>
<dbReference type="InterPro" id="IPR000409">
    <property type="entry name" value="BEACH_dom"/>
</dbReference>
<name>A0ABN9V4M4_9DINO</name>
<dbReference type="PANTHER" id="PTHR13743">
    <property type="entry name" value="BEIGE/BEACH-RELATED"/>
    <property type="match status" value="1"/>
</dbReference>
<keyword evidence="1" id="KW-0853">WD repeat</keyword>
<feature type="compositionally biased region" description="Low complexity" evidence="2">
    <location>
        <begin position="269"/>
        <end position="283"/>
    </location>
</feature>